<feature type="transmembrane region" description="Helical" evidence="1">
    <location>
        <begin position="52"/>
        <end position="70"/>
    </location>
</feature>
<evidence type="ECO:0000256" key="1">
    <source>
        <dbReference type="SAM" id="Phobius"/>
    </source>
</evidence>
<dbReference type="AlphaFoldDB" id="A0A829Z8V9"/>
<dbReference type="Proteomes" id="UP000490821">
    <property type="component" value="Unassembled WGS sequence"/>
</dbReference>
<keyword evidence="1" id="KW-0812">Transmembrane</keyword>
<evidence type="ECO:0000313" key="3">
    <source>
        <dbReference type="EMBL" id="GFI40527.1"/>
    </source>
</evidence>
<dbReference type="EMBL" id="BLMI01000057">
    <property type="protein sequence ID" value="GFI40527.1"/>
    <property type="molecule type" value="Genomic_DNA"/>
</dbReference>
<keyword evidence="1" id="KW-0472">Membrane</keyword>
<evidence type="ECO:0000259" key="2">
    <source>
        <dbReference type="Pfam" id="PF14317"/>
    </source>
</evidence>
<keyword evidence="1" id="KW-1133">Transmembrane helix</keyword>
<feature type="transmembrane region" description="Helical" evidence="1">
    <location>
        <begin position="28"/>
        <end position="46"/>
    </location>
</feature>
<accession>A0A829Z8V9</accession>
<protein>
    <recommendedName>
        <fullName evidence="2">YcxB-like C-terminal domain-containing protein</fullName>
    </recommendedName>
</protein>
<gene>
    <name evidence="3" type="ORF">IMSAGC017_00560</name>
</gene>
<sequence>MYETSGVIDESFFQLIKYDIIPKKIKKIIACCCMIIFLCIIACAFFKLLLAFIVSVSGLVMFCITYYLVLKRTLKLSVQRLKETTNRESYVVTTKFLEDGVVILTDYSEEEKFFKYNNLDTLIETKICYLLFTKSLQYIIVFKEQLTESEKKGLIEFLKSKSIKIDTSINL</sequence>
<proteinExistence type="predicted"/>
<dbReference type="InterPro" id="IPR025588">
    <property type="entry name" value="YcxB-like_C"/>
</dbReference>
<feature type="domain" description="YcxB-like C-terminal" evidence="2">
    <location>
        <begin position="96"/>
        <end position="158"/>
    </location>
</feature>
<evidence type="ECO:0000313" key="4">
    <source>
        <dbReference type="Proteomes" id="UP000490821"/>
    </source>
</evidence>
<dbReference type="RefSeq" id="WP_172472024.1">
    <property type="nucleotide sequence ID" value="NZ_BLMI01000057.1"/>
</dbReference>
<comment type="caution">
    <text evidence="3">The sequence shown here is derived from an EMBL/GenBank/DDBJ whole genome shotgun (WGS) entry which is preliminary data.</text>
</comment>
<name>A0A829Z8V9_9FIRM</name>
<reference evidence="3 4" key="1">
    <citation type="journal article" date="2020" name="Microbiome">
        <title>Single-cell genomics of uncultured bacteria reveals dietary fiber responders in the mouse gut microbiota.</title>
        <authorList>
            <person name="Chijiiwa R."/>
            <person name="Hosokawa M."/>
            <person name="Kogawa M."/>
            <person name="Nishikawa Y."/>
            <person name="Ide K."/>
            <person name="Sakanashi C."/>
            <person name="Takahashi K."/>
            <person name="Takeyama H."/>
        </authorList>
    </citation>
    <scope>NUCLEOTIDE SEQUENCE [LARGE SCALE GENOMIC DNA]</scope>
    <source>
        <strain evidence="3">IMSAGC_017</strain>
    </source>
</reference>
<dbReference type="Pfam" id="PF14317">
    <property type="entry name" value="YcxB"/>
    <property type="match status" value="1"/>
</dbReference>
<organism evidence="3 4">
    <name type="scientific">Thomasclavelia cocleata</name>
    <dbReference type="NCBI Taxonomy" id="69824"/>
    <lineage>
        <taxon>Bacteria</taxon>
        <taxon>Bacillati</taxon>
        <taxon>Bacillota</taxon>
        <taxon>Erysipelotrichia</taxon>
        <taxon>Erysipelotrichales</taxon>
        <taxon>Coprobacillaceae</taxon>
        <taxon>Thomasclavelia</taxon>
    </lineage>
</organism>